<evidence type="ECO:0000256" key="2">
    <source>
        <dbReference type="ARBA" id="ARBA00022723"/>
    </source>
</evidence>
<evidence type="ECO:0000313" key="8">
    <source>
        <dbReference type="EMBL" id="NIK74283.1"/>
    </source>
</evidence>
<evidence type="ECO:0000256" key="1">
    <source>
        <dbReference type="ARBA" id="ARBA00022617"/>
    </source>
</evidence>
<dbReference type="PROSITE" id="PS51257">
    <property type="entry name" value="PROKAR_LIPOPROTEIN"/>
    <property type="match status" value="1"/>
</dbReference>
<dbReference type="EMBL" id="JAASRN010000002">
    <property type="protein sequence ID" value="NIK74283.1"/>
    <property type="molecule type" value="Genomic_DNA"/>
</dbReference>
<gene>
    <name evidence="8" type="ORF">FHS56_001796</name>
</gene>
<feature type="region of interest" description="Disordered" evidence="5">
    <location>
        <begin position="25"/>
        <end position="54"/>
    </location>
</feature>
<keyword evidence="6" id="KW-0732">Signal</keyword>
<feature type="signal peptide" evidence="6">
    <location>
        <begin position="1"/>
        <end position="20"/>
    </location>
</feature>
<comment type="caution">
    <text evidence="8">The sequence shown here is derived from an EMBL/GenBank/DDBJ whole genome shotgun (WGS) entry which is preliminary data.</text>
</comment>
<evidence type="ECO:0000256" key="4">
    <source>
        <dbReference type="PROSITE-ProRule" id="PRU00433"/>
    </source>
</evidence>
<feature type="domain" description="Cytochrome c" evidence="7">
    <location>
        <begin position="70"/>
        <end position="160"/>
    </location>
</feature>
<dbReference type="SUPFAM" id="SSF46626">
    <property type="entry name" value="Cytochrome c"/>
    <property type="match status" value="1"/>
</dbReference>
<keyword evidence="9" id="KW-1185">Reference proteome</keyword>
<dbReference type="RefSeq" id="WP_208409659.1">
    <property type="nucleotide sequence ID" value="NZ_JAASRN010000002.1"/>
</dbReference>
<dbReference type="GO" id="GO:0020037">
    <property type="term" value="F:heme binding"/>
    <property type="evidence" value="ECO:0007669"/>
    <property type="project" value="InterPro"/>
</dbReference>
<keyword evidence="1 4" id="KW-0349">Heme</keyword>
<dbReference type="GO" id="GO:0046872">
    <property type="term" value="F:metal ion binding"/>
    <property type="evidence" value="ECO:0007669"/>
    <property type="project" value="UniProtKB-KW"/>
</dbReference>
<dbReference type="InterPro" id="IPR009056">
    <property type="entry name" value="Cyt_c-like_dom"/>
</dbReference>
<accession>A0A846MRV0</accession>
<evidence type="ECO:0000256" key="5">
    <source>
        <dbReference type="SAM" id="MobiDB-lite"/>
    </source>
</evidence>
<dbReference type="GO" id="GO:0009055">
    <property type="term" value="F:electron transfer activity"/>
    <property type="evidence" value="ECO:0007669"/>
    <property type="project" value="InterPro"/>
</dbReference>
<evidence type="ECO:0000259" key="7">
    <source>
        <dbReference type="PROSITE" id="PS51007"/>
    </source>
</evidence>
<keyword evidence="2 4" id="KW-0479">Metal-binding</keyword>
<organism evidence="8 9">
    <name type="scientific">Thermonema lapsum</name>
    <dbReference type="NCBI Taxonomy" id="28195"/>
    <lineage>
        <taxon>Bacteria</taxon>
        <taxon>Pseudomonadati</taxon>
        <taxon>Bacteroidota</taxon>
        <taxon>Cytophagia</taxon>
        <taxon>Cytophagales</taxon>
        <taxon>Thermonemataceae</taxon>
        <taxon>Thermonema</taxon>
    </lineage>
</organism>
<sequence length="160" mass="17567">MKMLLIKLAAAMTFGALLFACGGQKSDSAQNTQPPQSMLADEEQGEPAAPMSLKGVGPVQHVELAGIDPAMVEEGKRLFGAKCSACHKIGEEYIGPDLKGITTRRSPEWIMNMMLNPENMVKEDPIAKELVLKFNGTLMVNQGLTKEEARKILEYFRTQE</sequence>
<proteinExistence type="predicted"/>
<evidence type="ECO:0000313" key="9">
    <source>
        <dbReference type="Proteomes" id="UP000537126"/>
    </source>
</evidence>
<dbReference type="PROSITE" id="PS51007">
    <property type="entry name" value="CYTC"/>
    <property type="match status" value="1"/>
</dbReference>
<reference evidence="8 9" key="1">
    <citation type="submission" date="2020-03" db="EMBL/GenBank/DDBJ databases">
        <title>Genomic Encyclopedia of Type Strains, Phase IV (KMG-IV): sequencing the most valuable type-strain genomes for metagenomic binning, comparative biology and taxonomic classification.</title>
        <authorList>
            <person name="Goeker M."/>
        </authorList>
    </citation>
    <scope>NUCLEOTIDE SEQUENCE [LARGE SCALE GENOMIC DNA]</scope>
    <source>
        <strain evidence="8 9">DSM 5718</strain>
    </source>
</reference>
<protein>
    <submittedName>
        <fullName evidence="8">Mono/diheme cytochrome c family protein</fullName>
    </submittedName>
</protein>
<dbReference type="Gene3D" id="1.10.760.10">
    <property type="entry name" value="Cytochrome c-like domain"/>
    <property type="match status" value="1"/>
</dbReference>
<keyword evidence="3 4" id="KW-0408">Iron</keyword>
<dbReference type="Proteomes" id="UP000537126">
    <property type="component" value="Unassembled WGS sequence"/>
</dbReference>
<name>A0A846MRV0_9BACT</name>
<dbReference type="AlphaFoldDB" id="A0A846MRV0"/>
<feature type="compositionally biased region" description="Polar residues" evidence="5">
    <location>
        <begin position="25"/>
        <end position="36"/>
    </location>
</feature>
<dbReference type="InterPro" id="IPR036909">
    <property type="entry name" value="Cyt_c-like_dom_sf"/>
</dbReference>
<evidence type="ECO:0000256" key="3">
    <source>
        <dbReference type="ARBA" id="ARBA00023004"/>
    </source>
</evidence>
<feature type="chain" id="PRO_5032298552" evidence="6">
    <location>
        <begin position="21"/>
        <end position="160"/>
    </location>
</feature>
<evidence type="ECO:0000256" key="6">
    <source>
        <dbReference type="SAM" id="SignalP"/>
    </source>
</evidence>
<dbReference type="Pfam" id="PF00034">
    <property type="entry name" value="Cytochrom_C"/>
    <property type="match status" value="1"/>
</dbReference>